<sequence>MKSNLLFPTLTLFLILFILSSFTIAIPTTVNNPRPETKHSTNDKDNKQEVEKVPESLDEESDDYDIDGNDEEDDNKPELRRRYYHYHGWRRPYHYRPYGGYRFGHHGYGGYGYDGYGYHGCRGYYGSPFFERPRF</sequence>
<feature type="compositionally biased region" description="Acidic residues" evidence="1">
    <location>
        <begin position="56"/>
        <end position="75"/>
    </location>
</feature>
<proteinExistence type="predicted"/>
<protein>
    <submittedName>
        <fullName evidence="3">5156_t:CDS:1</fullName>
    </submittedName>
</protein>
<evidence type="ECO:0000256" key="1">
    <source>
        <dbReference type="SAM" id="MobiDB-lite"/>
    </source>
</evidence>
<keyword evidence="2" id="KW-0732">Signal</keyword>
<evidence type="ECO:0000313" key="4">
    <source>
        <dbReference type="Proteomes" id="UP000789375"/>
    </source>
</evidence>
<organism evidence="3 4">
    <name type="scientific">Funneliformis mosseae</name>
    <name type="common">Endomycorrhizal fungus</name>
    <name type="synonym">Glomus mosseae</name>
    <dbReference type="NCBI Taxonomy" id="27381"/>
    <lineage>
        <taxon>Eukaryota</taxon>
        <taxon>Fungi</taxon>
        <taxon>Fungi incertae sedis</taxon>
        <taxon>Mucoromycota</taxon>
        <taxon>Glomeromycotina</taxon>
        <taxon>Glomeromycetes</taxon>
        <taxon>Glomerales</taxon>
        <taxon>Glomeraceae</taxon>
        <taxon>Funneliformis</taxon>
    </lineage>
</organism>
<feature type="chain" id="PRO_5040106344" evidence="2">
    <location>
        <begin position="26"/>
        <end position="135"/>
    </location>
</feature>
<feature type="region of interest" description="Disordered" evidence="1">
    <location>
        <begin position="29"/>
        <end position="77"/>
    </location>
</feature>
<dbReference type="Proteomes" id="UP000789375">
    <property type="component" value="Unassembled WGS sequence"/>
</dbReference>
<keyword evidence="4" id="KW-1185">Reference proteome</keyword>
<dbReference type="AlphaFoldDB" id="A0A9N9DT52"/>
<gene>
    <name evidence="3" type="ORF">FMOSSE_LOCUS11261</name>
</gene>
<feature type="signal peptide" evidence="2">
    <location>
        <begin position="1"/>
        <end position="25"/>
    </location>
</feature>
<dbReference type="EMBL" id="CAJVPP010004251">
    <property type="protein sequence ID" value="CAG8646600.1"/>
    <property type="molecule type" value="Genomic_DNA"/>
</dbReference>
<name>A0A9N9DT52_FUNMO</name>
<accession>A0A9N9DT52</accession>
<feature type="compositionally biased region" description="Basic and acidic residues" evidence="1">
    <location>
        <begin position="35"/>
        <end position="55"/>
    </location>
</feature>
<comment type="caution">
    <text evidence="3">The sequence shown here is derived from an EMBL/GenBank/DDBJ whole genome shotgun (WGS) entry which is preliminary data.</text>
</comment>
<evidence type="ECO:0000313" key="3">
    <source>
        <dbReference type="EMBL" id="CAG8646600.1"/>
    </source>
</evidence>
<reference evidence="3" key="1">
    <citation type="submission" date="2021-06" db="EMBL/GenBank/DDBJ databases">
        <authorList>
            <person name="Kallberg Y."/>
            <person name="Tangrot J."/>
            <person name="Rosling A."/>
        </authorList>
    </citation>
    <scope>NUCLEOTIDE SEQUENCE</scope>
    <source>
        <strain evidence="3">87-6 pot B 2015</strain>
    </source>
</reference>
<evidence type="ECO:0000256" key="2">
    <source>
        <dbReference type="SAM" id="SignalP"/>
    </source>
</evidence>